<feature type="signal peptide" evidence="9">
    <location>
        <begin position="1"/>
        <end position="28"/>
    </location>
</feature>
<dbReference type="PRINTS" id="PR00969">
    <property type="entry name" value="CHAPERONPILI"/>
</dbReference>
<dbReference type="GO" id="GO:0071555">
    <property type="term" value="P:cell wall organization"/>
    <property type="evidence" value="ECO:0007669"/>
    <property type="project" value="InterPro"/>
</dbReference>
<keyword evidence="7" id="KW-0393">Immunoglobulin domain</keyword>
<evidence type="ECO:0000256" key="9">
    <source>
        <dbReference type="SAM" id="SignalP"/>
    </source>
</evidence>
<dbReference type="InterPro" id="IPR050643">
    <property type="entry name" value="Periplasmic_pilus_chap"/>
</dbReference>
<gene>
    <name evidence="12" type="primary">focC_4</name>
    <name evidence="12" type="ORF">NCTC12119_04956</name>
</gene>
<dbReference type="PANTHER" id="PTHR30251:SF2">
    <property type="entry name" value="FIMBRIAL CHAPERONE YADV-RELATED"/>
    <property type="match status" value="1"/>
</dbReference>
<evidence type="ECO:0000256" key="5">
    <source>
        <dbReference type="ARBA" id="ARBA00022764"/>
    </source>
</evidence>
<evidence type="ECO:0000256" key="4">
    <source>
        <dbReference type="ARBA" id="ARBA00022729"/>
    </source>
</evidence>
<evidence type="ECO:0000313" key="13">
    <source>
        <dbReference type="Proteomes" id="UP000255528"/>
    </source>
</evidence>
<organism evidence="12 13">
    <name type="scientific">Buttiauxella agrestis</name>
    <dbReference type="NCBI Taxonomy" id="82977"/>
    <lineage>
        <taxon>Bacteria</taxon>
        <taxon>Pseudomonadati</taxon>
        <taxon>Pseudomonadota</taxon>
        <taxon>Gammaproteobacteria</taxon>
        <taxon>Enterobacterales</taxon>
        <taxon>Enterobacteriaceae</taxon>
        <taxon>Buttiauxella</taxon>
    </lineage>
</organism>
<evidence type="ECO:0000256" key="1">
    <source>
        <dbReference type="ARBA" id="ARBA00004418"/>
    </source>
</evidence>
<dbReference type="GO" id="GO:0030288">
    <property type="term" value="C:outer membrane-bounded periplasmic space"/>
    <property type="evidence" value="ECO:0007669"/>
    <property type="project" value="InterPro"/>
</dbReference>
<dbReference type="SUPFAM" id="SSF49584">
    <property type="entry name" value="Periplasmic chaperone C-domain"/>
    <property type="match status" value="1"/>
</dbReference>
<dbReference type="InterPro" id="IPR016148">
    <property type="entry name" value="Pili_assmbl_chaperone_C"/>
</dbReference>
<dbReference type="InterPro" id="IPR036316">
    <property type="entry name" value="Pili_assmbl_chap_C_dom_sf"/>
</dbReference>
<comment type="similarity">
    <text evidence="2 8">Belongs to the periplasmic pilus chaperone family.</text>
</comment>
<dbReference type="AlphaFoldDB" id="A0A381KR07"/>
<keyword evidence="6 8" id="KW-0143">Chaperone</keyword>
<comment type="subcellular location">
    <subcellularLocation>
        <location evidence="1 8">Periplasm</location>
    </subcellularLocation>
</comment>
<dbReference type="PANTHER" id="PTHR30251">
    <property type="entry name" value="PILUS ASSEMBLY CHAPERONE"/>
    <property type="match status" value="1"/>
</dbReference>
<dbReference type="InterPro" id="IPR008962">
    <property type="entry name" value="PapD-like_sf"/>
</dbReference>
<feature type="domain" description="Pili assembly chaperone C-terminal" evidence="11">
    <location>
        <begin position="171"/>
        <end position="226"/>
    </location>
</feature>
<dbReference type="InterPro" id="IPR016147">
    <property type="entry name" value="Pili_assmbl_chaperone_N"/>
</dbReference>
<dbReference type="InterPro" id="IPR018046">
    <property type="entry name" value="Pili_assmbl_chaperone_CS"/>
</dbReference>
<evidence type="ECO:0000256" key="6">
    <source>
        <dbReference type="ARBA" id="ARBA00023186"/>
    </source>
</evidence>
<dbReference type="InterPro" id="IPR001829">
    <property type="entry name" value="Pili_assmbl_chaperone_bac"/>
</dbReference>
<accession>A0A381KR07</accession>
<dbReference type="FunFam" id="2.60.40.10:FF:000458">
    <property type="entry name" value="Molecular chaperone FimC"/>
    <property type="match status" value="1"/>
</dbReference>
<keyword evidence="5" id="KW-0574">Periplasm</keyword>
<evidence type="ECO:0000256" key="3">
    <source>
        <dbReference type="ARBA" id="ARBA00022558"/>
    </source>
</evidence>
<keyword evidence="4 9" id="KW-0732">Signal</keyword>
<dbReference type="PROSITE" id="PS00635">
    <property type="entry name" value="PILI_CHAPERONE"/>
    <property type="match status" value="1"/>
</dbReference>
<dbReference type="Pfam" id="PF00345">
    <property type="entry name" value="PapD_N"/>
    <property type="match status" value="1"/>
</dbReference>
<dbReference type="InterPro" id="IPR013783">
    <property type="entry name" value="Ig-like_fold"/>
</dbReference>
<dbReference type="Gene3D" id="2.60.40.10">
    <property type="entry name" value="Immunoglobulins"/>
    <property type="match status" value="2"/>
</dbReference>
<dbReference type="EMBL" id="UIGI01000002">
    <property type="protein sequence ID" value="SUY92926.1"/>
    <property type="molecule type" value="Genomic_DNA"/>
</dbReference>
<protein>
    <submittedName>
        <fullName evidence="12">Chaperone protein focC</fullName>
    </submittedName>
</protein>
<evidence type="ECO:0000259" key="11">
    <source>
        <dbReference type="Pfam" id="PF02753"/>
    </source>
</evidence>
<name>A0A381KR07_9ENTR</name>
<feature type="domain" description="Pili assembly chaperone N-terminal" evidence="10">
    <location>
        <begin position="30"/>
        <end position="149"/>
    </location>
</feature>
<evidence type="ECO:0000256" key="2">
    <source>
        <dbReference type="ARBA" id="ARBA00007399"/>
    </source>
</evidence>
<feature type="chain" id="PRO_5016863463" evidence="9">
    <location>
        <begin position="29"/>
        <end position="234"/>
    </location>
</feature>
<dbReference type="Pfam" id="PF02753">
    <property type="entry name" value="PapD_C"/>
    <property type="match status" value="1"/>
</dbReference>
<reference evidence="12 13" key="1">
    <citation type="submission" date="2018-06" db="EMBL/GenBank/DDBJ databases">
        <authorList>
            <consortium name="Pathogen Informatics"/>
            <person name="Doyle S."/>
        </authorList>
    </citation>
    <scope>NUCLEOTIDE SEQUENCE [LARGE SCALE GENOMIC DNA]</scope>
    <source>
        <strain evidence="12 13">NCTC12119</strain>
    </source>
</reference>
<dbReference type="Proteomes" id="UP000255528">
    <property type="component" value="Unassembled WGS sequence"/>
</dbReference>
<evidence type="ECO:0000256" key="8">
    <source>
        <dbReference type="RuleBase" id="RU003918"/>
    </source>
</evidence>
<evidence type="ECO:0000259" key="10">
    <source>
        <dbReference type="Pfam" id="PF00345"/>
    </source>
</evidence>
<evidence type="ECO:0000256" key="7">
    <source>
        <dbReference type="ARBA" id="ARBA00023319"/>
    </source>
</evidence>
<evidence type="ECO:0000313" key="12">
    <source>
        <dbReference type="EMBL" id="SUY92926.1"/>
    </source>
</evidence>
<sequence length="234" mass="25684">MLFKNSLKRNALLSLAFLPLFISAASFAGGVSLGGTRLIYPTGNSQVSMPVNNSDDKAIFLVQSWVEDDNGVKTEDFVITPPLFVIQPQKENTLRVMYVGSKVLPTDRESVYWLNVKAIPSASSKIKNKNVLQLAILSRIKLFVRPDNLPLKSAEAPQKLRFHRNGEQLTINNPTPYYITLVQLKAGDTKLPNTMVAPQTKASVSIPGNAQGAITYQTVSDFGANSETQKSVME</sequence>
<dbReference type="RefSeq" id="WP_305954895.1">
    <property type="nucleotide sequence ID" value="NZ_UIGI01000002.1"/>
</dbReference>
<proteinExistence type="inferred from homology"/>
<dbReference type="SUPFAM" id="SSF49354">
    <property type="entry name" value="PapD-like"/>
    <property type="match status" value="1"/>
</dbReference>
<keyword evidence="3" id="KW-1029">Fimbrium biogenesis</keyword>